<evidence type="ECO:0000313" key="1">
    <source>
        <dbReference type="EMBL" id="KKK95775.1"/>
    </source>
</evidence>
<organism evidence="1">
    <name type="scientific">marine sediment metagenome</name>
    <dbReference type="NCBI Taxonomy" id="412755"/>
    <lineage>
        <taxon>unclassified sequences</taxon>
        <taxon>metagenomes</taxon>
        <taxon>ecological metagenomes</taxon>
    </lineage>
</organism>
<sequence length="181" mass="20741">MSALYHTYCTKETAKNMLLWPTKNFPNNAVMTAAGCISIFALQKIFDSYYTGLFTCAALGALQLYQMNNEAKKRLFDAPKITKINDEIKELEGLENNNPKLMRKYLEFGKETVEHMFNHFNKDGYSKIKKITKYCKVQMAALATIWEKAPNFDDASSKKRFDLFKGILTDADIKSNFADVE</sequence>
<accession>A0A0F9ABY6</accession>
<dbReference type="AlphaFoldDB" id="A0A0F9ABY6"/>
<protein>
    <submittedName>
        <fullName evidence="1">Uncharacterized protein</fullName>
    </submittedName>
</protein>
<name>A0A0F9ABY6_9ZZZZ</name>
<comment type="caution">
    <text evidence="1">The sequence shown here is derived from an EMBL/GenBank/DDBJ whole genome shotgun (WGS) entry which is preliminary data.</text>
</comment>
<reference evidence="1" key="1">
    <citation type="journal article" date="2015" name="Nature">
        <title>Complex archaea that bridge the gap between prokaryotes and eukaryotes.</title>
        <authorList>
            <person name="Spang A."/>
            <person name="Saw J.H."/>
            <person name="Jorgensen S.L."/>
            <person name="Zaremba-Niedzwiedzka K."/>
            <person name="Martijn J."/>
            <person name="Lind A.E."/>
            <person name="van Eijk R."/>
            <person name="Schleper C."/>
            <person name="Guy L."/>
            <person name="Ettema T.J."/>
        </authorList>
    </citation>
    <scope>NUCLEOTIDE SEQUENCE</scope>
</reference>
<gene>
    <name evidence="1" type="ORF">LCGC14_2669430</name>
</gene>
<proteinExistence type="predicted"/>
<dbReference type="EMBL" id="LAZR01046761">
    <property type="protein sequence ID" value="KKK95775.1"/>
    <property type="molecule type" value="Genomic_DNA"/>
</dbReference>